<proteinExistence type="predicted"/>
<name>A0A6C0CG14_9ZZZZ</name>
<sequence>MKYLIINKKNEITNLNNYSIDLYNFSLLFN</sequence>
<evidence type="ECO:0000313" key="1">
    <source>
        <dbReference type="EMBL" id="QHT03092.1"/>
    </source>
</evidence>
<dbReference type="EMBL" id="MN739405">
    <property type="protein sequence ID" value="QHT03092.1"/>
    <property type="molecule type" value="Genomic_DNA"/>
</dbReference>
<reference evidence="1" key="1">
    <citation type="journal article" date="2020" name="Nature">
        <title>Giant virus diversity and host interactions through global metagenomics.</title>
        <authorList>
            <person name="Schulz F."/>
            <person name="Roux S."/>
            <person name="Paez-Espino D."/>
            <person name="Jungbluth S."/>
            <person name="Walsh D.A."/>
            <person name="Denef V.J."/>
            <person name="McMahon K.D."/>
            <person name="Konstantinidis K.T."/>
            <person name="Eloe-Fadrosh E.A."/>
            <person name="Kyrpides N.C."/>
            <person name="Woyke T."/>
        </authorList>
    </citation>
    <scope>NUCLEOTIDE SEQUENCE</scope>
    <source>
        <strain evidence="1">GVMAG-M-3300020727-4</strain>
    </source>
</reference>
<protein>
    <submittedName>
        <fullName evidence="1">Uncharacterized protein</fullName>
    </submittedName>
</protein>
<organism evidence="1">
    <name type="scientific">viral metagenome</name>
    <dbReference type="NCBI Taxonomy" id="1070528"/>
    <lineage>
        <taxon>unclassified sequences</taxon>
        <taxon>metagenomes</taxon>
        <taxon>organismal metagenomes</taxon>
    </lineage>
</organism>
<accession>A0A6C0CG14</accession>
<dbReference type="AlphaFoldDB" id="A0A6C0CG14"/>